<evidence type="ECO:0000313" key="2">
    <source>
        <dbReference type="Proteomes" id="UP001519654"/>
    </source>
</evidence>
<accession>A0ABS5YKF0</accession>
<dbReference type="EMBL" id="JAHKKG010000003">
    <property type="protein sequence ID" value="MBU2663892.1"/>
    <property type="molecule type" value="Genomic_DNA"/>
</dbReference>
<name>A0ABS5YKF0_9ACTN</name>
<dbReference type="RefSeq" id="WP_215785956.1">
    <property type="nucleotide sequence ID" value="NZ_JAHKKG010000003.1"/>
</dbReference>
<dbReference type="Proteomes" id="UP001519654">
    <property type="component" value="Unassembled WGS sequence"/>
</dbReference>
<organism evidence="1 2">
    <name type="scientific">Paractinoplanes bogorensis</name>
    <dbReference type="NCBI Taxonomy" id="1610840"/>
    <lineage>
        <taxon>Bacteria</taxon>
        <taxon>Bacillati</taxon>
        <taxon>Actinomycetota</taxon>
        <taxon>Actinomycetes</taxon>
        <taxon>Micromonosporales</taxon>
        <taxon>Micromonosporaceae</taxon>
        <taxon>Paractinoplanes</taxon>
    </lineage>
</organism>
<protein>
    <submittedName>
        <fullName evidence="1">Uncharacterized protein</fullName>
    </submittedName>
</protein>
<sequence length="76" mass="8452">MARPHEMVVTGSSESGAEEWSCHSCGRRVLLRWPPHHERVVLDPGDEGVVHVGGRVGGWLNARELRWLSDNGIAWA</sequence>
<reference evidence="1 2" key="1">
    <citation type="submission" date="2021-06" db="EMBL/GenBank/DDBJ databases">
        <title>Actinoplanes lichenicola sp. nov., and Actinoplanes ovalisporus sp. nov., isolated from lichen in Thailand.</title>
        <authorList>
            <person name="Saeng-In P."/>
            <person name="Kanchanasin P."/>
            <person name="Yuki M."/>
            <person name="Kudo T."/>
            <person name="Ohkuma M."/>
            <person name="Phongsopitanun W."/>
            <person name="Tanasupawat S."/>
        </authorList>
    </citation>
    <scope>NUCLEOTIDE SEQUENCE [LARGE SCALE GENOMIC DNA]</scope>
    <source>
        <strain evidence="1 2">NBRC 110975</strain>
    </source>
</reference>
<keyword evidence="2" id="KW-1185">Reference proteome</keyword>
<proteinExistence type="predicted"/>
<evidence type="ECO:0000313" key="1">
    <source>
        <dbReference type="EMBL" id="MBU2663892.1"/>
    </source>
</evidence>
<comment type="caution">
    <text evidence="1">The sequence shown here is derived from an EMBL/GenBank/DDBJ whole genome shotgun (WGS) entry which is preliminary data.</text>
</comment>
<gene>
    <name evidence="1" type="ORF">KOI35_10365</name>
</gene>